<protein>
    <submittedName>
        <fullName evidence="2">Uncharacterized protein</fullName>
    </submittedName>
</protein>
<keyword evidence="3" id="KW-1185">Reference proteome</keyword>
<feature type="region of interest" description="Disordered" evidence="1">
    <location>
        <begin position="1"/>
        <end position="68"/>
    </location>
</feature>
<feature type="compositionally biased region" description="Low complexity" evidence="1">
    <location>
        <begin position="126"/>
        <end position="137"/>
    </location>
</feature>
<comment type="caution">
    <text evidence="2">The sequence shown here is derived from an EMBL/GenBank/DDBJ whole genome shotgun (WGS) entry which is preliminary data.</text>
</comment>
<feature type="region of interest" description="Disordered" evidence="1">
    <location>
        <begin position="126"/>
        <end position="151"/>
    </location>
</feature>
<dbReference type="EMBL" id="JBHSCW010000005">
    <property type="protein sequence ID" value="MFC4352083.1"/>
    <property type="molecule type" value="Genomic_DNA"/>
</dbReference>
<feature type="non-terminal residue" evidence="2">
    <location>
        <position position="898"/>
    </location>
</feature>
<dbReference type="Proteomes" id="UP001595799">
    <property type="component" value="Unassembled WGS sequence"/>
</dbReference>
<accession>A0ABV8UMN8</accession>
<feature type="compositionally biased region" description="Polar residues" evidence="1">
    <location>
        <begin position="11"/>
        <end position="57"/>
    </location>
</feature>
<evidence type="ECO:0000313" key="2">
    <source>
        <dbReference type="EMBL" id="MFC4352083.1"/>
    </source>
</evidence>
<evidence type="ECO:0000256" key="1">
    <source>
        <dbReference type="SAM" id="MobiDB-lite"/>
    </source>
</evidence>
<gene>
    <name evidence="2" type="ORF">ACFOW6_11070</name>
</gene>
<reference evidence="3" key="1">
    <citation type="journal article" date="2019" name="Int. J. Syst. Evol. Microbiol.">
        <title>The Global Catalogue of Microorganisms (GCM) 10K type strain sequencing project: providing services to taxonomists for standard genome sequencing and annotation.</title>
        <authorList>
            <consortium name="The Broad Institute Genomics Platform"/>
            <consortium name="The Broad Institute Genome Sequencing Center for Infectious Disease"/>
            <person name="Wu L."/>
            <person name="Ma J."/>
        </authorList>
    </citation>
    <scope>NUCLEOTIDE SEQUENCE [LARGE SCALE GENOMIC DNA]</scope>
    <source>
        <strain evidence="3">CECT 8472</strain>
    </source>
</reference>
<name>A0ABV8UMN8_9PROT</name>
<feature type="compositionally biased region" description="Basic and acidic residues" evidence="1">
    <location>
        <begin position="1"/>
        <end position="10"/>
    </location>
</feature>
<sequence>MVDRVNEDTRNATAAQEGQEASMTDSQDSGTPQSGTPEFSDSVAQLAQNEPENTGDNQGDGGEGAPENPQELISQALAVLAELGFDVEDGIDLEDPAVVAALQDAGFNIDQLVLAVAEVTGEQIEPAAGPEAGPGAVAAGGGDRFAPTEAGDIGDGIGISGLLGPRDLTPSPLEVEGTGFGDALALDISVSVQTDIEGEAALGLYEDWQPIQAESQDPGGSSGFTDADTDFDTQMYETLRTDDDYTPFDSLGNPGEDFLFPGNLVFDITAEPDTIDVDYGPLEISGAPAGSYLFYVDGDTIQRFDFVDGTETFTLSDVSEDYLEGSNIFILPPEDSDVDFTLDVSLDAEALGQEVTFTGDVPVVLDAVADLPEIDAGGEGSNLDGDTFYFNEDHSLEGGEGGEGGEGYYPPIFDQEVPLNLQGQEFEGNDFPHEFPGEYGPCYQGWTPSFEPTYNLPFSTAITDRDLAIGRDEPSEGLIRVTLGLSENPENNTEVASALPEFGQYDEDGGQNFYASIGGQRLDSDSLSEGGLQVAIFGQYWSEATGLQSGEIQATVTMNEGGQLVFTDFQVEGEGGDSLEGPRVQEIDFSNFDVTLPQHADNDLQFDVFSTSRELRADGLPDGELTFENNEATSQETYDVQIRAVADGAKITVTLESYREIEGNCGAHGVCEWGNGDEPQAAYAEGAGYYGYSPYGIAFAEDGEVLAQNHGEDSTESPLQIPMHFTASLIDQDGSESVTQFTVSLSGAAEGTHFVDADGNDLTDGQTITIDGVEGTVSLDGGSLTVDFGENAVPGQNLDVTGEMGIELPIDSSDDFRADISVTTAETDPTNPDAVALSTKTTHTQIDFDIKGVAGPADAGFGEYDGDCLPVYGAGSESVVSDLSDDGSQTGVKLTGLA</sequence>
<proteinExistence type="predicted"/>
<evidence type="ECO:0000313" key="3">
    <source>
        <dbReference type="Proteomes" id="UP001595799"/>
    </source>
</evidence>
<organism evidence="2 3">
    <name type="scientific">Fodinicurvata halophila</name>
    <dbReference type="NCBI Taxonomy" id="1419723"/>
    <lineage>
        <taxon>Bacteria</taxon>
        <taxon>Pseudomonadati</taxon>
        <taxon>Pseudomonadota</taxon>
        <taxon>Alphaproteobacteria</taxon>
        <taxon>Rhodospirillales</taxon>
        <taxon>Rhodovibrionaceae</taxon>
        <taxon>Fodinicurvata</taxon>
    </lineage>
</organism>
<dbReference type="RefSeq" id="WP_382422434.1">
    <property type="nucleotide sequence ID" value="NZ_JBHSCW010000005.1"/>
</dbReference>